<dbReference type="AlphaFoldDB" id="A0A4Q2TXI2"/>
<reference evidence="2 3" key="1">
    <citation type="submission" date="2018-12" db="EMBL/GenBank/DDBJ databases">
        <authorList>
            <person name="Grouzdev D.S."/>
            <person name="Krutkina M.S."/>
        </authorList>
    </citation>
    <scope>NUCLEOTIDE SEQUENCE [LARGE SCALE GENOMIC DNA]</scope>
    <source>
        <strain evidence="2 3">RmlP026</strain>
    </source>
</reference>
<dbReference type="GO" id="GO:0046464">
    <property type="term" value="P:acylglycerol catabolic process"/>
    <property type="evidence" value="ECO:0007669"/>
    <property type="project" value="TreeGrafter"/>
</dbReference>
<reference evidence="2 3" key="2">
    <citation type="submission" date="2019-02" db="EMBL/GenBank/DDBJ databases">
        <title>'Lichenibacterium ramalinii' gen. nov. sp. nov., 'Lichenibacterium minor' gen. nov. sp. nov.</title>
        <authorList>
            <person name="Pankratov T."/>
        </authorList>
    </citation>
    <scope>NUCLEOTIDE SEQUENCE [LARGE SCALE GENOMIC DNA]</scope>
    <source>
        <strain evidence="2 3">RmlP026</strain>
    </source>
</reference>
<evidence type="ECO:0000313" key="2">
    <source>
        <dbReference type="EMBL" id="RYC28783.1"/>
    </source>
</evidence>
<protein>
    <submittedName>
        <fullName evidence="2">Alpha/beta hydrolase</fullName>
    </submittedName>
</protein>
<evidence type="ECO:0000313" key="3">
    <source>
        <dbReference type="Proteomes" id="UP000290759"/>
    </source>
</evidence>
<gene>
    <name evidence="2" type="ORF">D3273_27490</name>
</gene>
<dbReference type="InterPro" id="IPR029058">
    <property type="entry name" value="AB_hydrolase_fold"/>
</dbReference>
<keyword evidence="3" id="KW-1185">Reference proteome</keyword>
<dbReference type="Proteomes" id="UP000290759">
    <property type="component" value="Unassembled WGS sequence"/>
</dbReference>
<dbReference type="Pfam" id="PF00561">
    <property type="entry name" value="Abhydrolase_1"/>
    <property type="match status" value="1"/>
</dbReference>
<dbReference type="SUPFAM" id="SSF53474">
    <property type="entry name" value="alpha/beta-Hydrolases"/>
    <property type="match status" value="1"/>
</dbReference>
<dbReference type="InterPro" id="IPR050266">
    <property type="entry name" value="AB_hydrolase_sf"/>
</dbReference>
<dbReference type="InterPro" id="IPR000073">
    <property type="entry name" value="AB_hydrolase_1"/>
</dbReference>
<dbReference type="PRINTS" id="PR00412">
    <property type="entry name" value="EPOXHYDRLASE"/>
</dbReference>
<dbReference type="InterPro" id="IPR000639">
    <property type="entry name" value="Epox_hydrolase-like"/>
</dbReference>
<keyword evidence="2" id="KW-0378">Hydrolase</keyword>
<feature type="domain" description="AB hydrolase-1" evidence="1">
    <location>
        <begin position="23"/>
        <end position="274"/>
    </location>
</feature>
<dbReference type="OrthoDB" id="9780765at2"/>
<sequence>MTVVRTDLLDIAFESGGPVDGSPVLLLHGWPDDATAWRGITPALEAAGYRWAAPWLRGFGSTRFLSDGTPRDGSGVALAQDALDLAEALGWSRFAVVGHDWGGRAAYLMAALAPERLTSIASLAIGYAPRGRFAVPSFAQSRLWWYQWFMTTDGGAVAVRNDPIGFARIQWETWSPAGWFDAAVFDTTAESFRNPDWASITLHGYRSRWQTEPLDAQYAPLRDRVDATETLAIPTLMIQGGADACDPANGSEEQQRYFTSGYRRLVLPGVGHFPAREAPIAVAEAVLAHLAATSSW</sequence>
<dbReference type="Gene3D" id="3.40.50.1820">
    <property type="entry name" value="alpha/beta hydrolase"/>
    <property type="match status" value="1"/>
</dbReference>
<accession>A0A4Q2TXI2</accession>
<dbReference type="EMBL" id="QYBB01000121">
    <property type="protein sequence ID" value="RYC28783.1"/>
    <property type="molecule type" value="Genomic_DNA"/>
</dbReference>
<dbReference type="PANTHER" id="PTHR43798:SF33">
    <property type="entry name" value="HYDROLASE, PUTATIVE (AFU_ORTHOLOGUE AFUA_2G14860)-RELATED"/>
    <property type="match status" value="1"/>
</dbReference>
<organism evidence="2 3">
    <name type="scientific">Lichenibacterium minor</name>
    <dbReference type="NCBI Taxonomy" id="2316528"/>
    <lineage>
        <taxon>Bacteria</taxon>
        <taxon>Pseudomonadati</taxon>
        <taxon>Pseudomonadota</taxon>
        <taxon>Alphaproteobacteria</taxon>
        <taxon>Hyphomicrobiales</taxon>
        <taxon>Lichenihabitantaceae</taxon>
        <taxon>Lichenibacterium</taxon>
    </lineage>
</organism>
<dbReference type="GO" id="GO:0047372">
    <property type="term" value="F:monoacylglycerol lipase activity"/>
    <property type="evidence" value="ECO:0007669"/>
    <property type="project" value="TreeGrafter"/>
</dbReference>
<evidence type="ECO:0000259" key="1">
    <source>
        <dbReference type="Pfam" id="PF00561"/>
    </source>
</evidence>
<name>A0A4Q2TXI2_9HYPH</name>
<comment type="caution">
    <text evidence="2">The sequence shown here is derived from an EMBL/GenBank/DDBJ whole genome shotgun (WGS) entry which is preliminary data.</text>
</comment>
<dbReference type="PANTHER" id="PTHR43798">
    <property type="entry name" value="MONOACYLGLYCEROL LIPASE"/>
    <property type="match status" value="1"/>
</dbReference>
<proteinExistence type="predicted"/>
<dbReference type="GO" id="GO:0016020">
    <property type="term" value="C:membrane"/>
    <property type="evidence" value="ECO:0007669"/>
    <property type="project" value="TreeGrafter"/>
</dbReference>